<dbReference type="Pfam" id="PF00005">
    <property type="entry name" value="ABC_tran"/>
    <property type="match status" value="1"/>
</dbReference>
<dbReference type="Gene3D" id="1.20.1560.10">
    <property type="entry name" value="ABC transporter type 1, transmembrane domain"/>
    <property type="match status" value="1"/>
</dbReference>
<feature type="transmembrane region" description="Helical" evidence="7">
    <location>
        <begin position="133"/>
        <end position="149"/>
    </location>
</feature>
<dbReference type="InterPro" id="IPR027417">
    <property type="entry name" value="P-loop_NTPase"/>
</dbReference>
<keyword evidence="11" id="KW-1185">Reference proteome</keyword>
<keyword evidence="6 7" id="KW-0472">Membrane</keyword>
<feature type="transmembrane region" description="Helical" evidence="7">
    <location>
        <begin position="52"/>
        <end position="71"/>
    </location>
</feature>
<dbReference type="SMART" id="SM00382">
    <property type="entry name" value="AAA"/>
    <property type="match status" value="1"/>
</dbReference>
<feature type="domain" description="ABC transporter" evidence="8">
    <location>
        <begin position="330"/>
        <end position="566"/>
    </location>
</feature>
<keyword evidence="2 7" id="KW-0812">Transmembrane</keyword>
<evidence type="ECO:0000256" key="5">
    <source>
        <dbReference type="ARBA" id="ARBA00022989"/>
    </source>
</evidence>
<evidence type="ECO:0000256" key="1">
    <source>
        <dbReference type="ARBA" id="ARBA00004651"/>
    </source>
</evidence>
<keyword evidence="5 7" id="KW-1133">Transmembrane helix</keyword>
<evidence type="ECO:0000256" key="6">
    <source>
        <dbReference type="ARBA" id="ARBA00023136"/>
    </source>
</evidence>
<dbReference type="InterPro" id="IPR017871">
    <property type="entry name" value="ABC_transporter-like_CS"/>
</dbReference>
<evidence type="ECO:0000256" key="2">
    <source>
        <dbReference type="ARBA" id="ARBA00022692"/>
    </source>
</evidence>
<evidence type="ECO:0000259" key="9">
    <source>
        <dbReference type="PROSITE" id="PS50929"/>
    </source>
</evidence>
<dbReference type="InterPro" id="IPR036640">
    <property type="entry name" value="ABC1_TM_sf"/>
</dbReference>
<keyword evidence="3" id="KW-0547">Nucleotide-binding</keyword>
<evidence type="ECO:0000259" key="8">
    <source>
        <dbReference type="PROSITE" id="PS50893"/>
    </source>
</evidence>
<accession>A0ABS4FZP8</accession>
<dbReference type="PANTHER" id="PTHR43394:SF1">
    <property type="entry name" value="ATP-BINDING CASSETTE SUB-FAMILY B MEMBER 10, MITOCHONDRIAL"/>
    <property type="match status" value="1"/>
</dbReference>
<protein>
    <submittedName>
        <fullName evidence="10">ATP-binding cassette subfamily B protein</fullName>
    </submittedName>
</protein>
<dbReference type="RefSeq" id="WP_209458012.1">
    <property type="nucleotide sequence ID" value="NZ_JAGGKC010000001.1"/>
</dbReference>
<dbReference type="SUPFAM" id="SSF52540">
    <property type="entry name" value="P-loop containing nucleoside triphosphate hydrolases"/>
    <property type="match status" value="1"/>
</dbReference>
<comment type="subcellular location">
    <subcellularLocation>
        <location evidence="1">Cell membrane</location>
        <topology evidence="1">Multi-pass membrane protein</topology>
    </subcellularLocation>
</comment>
<feature type="transmembrane region" description="Helical" evidence="7">
    <location>
        <begin position="238"/>
        <end position="258"/>
    </location>
</feature>
<feature type="domain" description="ABC transmembrane type-1" evidence="9">
    <location>
        <begin position="16"/>
        <end position="298"/>
    </location>
</feature>
<dbReference type="GO" id="GO:0005524">
    <property type="term" value="F:ATP binding"/>
    <property type="evidence" value="ECO:0007669"/>
    <property type="project" value="UniProtKB-KW"/>
</dbReference>
<dbReference type="PROSITE" id="PS00211">
    <property type="entry name" value="ABC_TRANSPORTER_1"/>
    <property type="match status" value="1"/>
</dbReference>
<dbReference type="InterPro" id="IPR011527">
    <property type="entry name" value="ABC1_TM_dom"/>
</dbReference>
<dbReference type="Proteomes" id="UP001519271">
    <property type="component" value="Unassembled WGS sequence"/>
</dbReference>
<dbReference type="InterPro" id="IPR039421">
    <property type="entry name" value="Type_1_exporter"/>
</dbReference>
<gene>
    <name evidence="10" type="ORF">J2Z34_000233</name>
</gene>
<sequence length="576" mass="63785">MGYLGKYFRRHYRMFFLAIIILMLETAADLTQPYLMSSLVDDGVLKSDLMHIYRQGGLMLMLTAIGAVFAFSRNIISNTVAAEFAKDLRRDMFSKIQGFSMEEMDSFSRGSLVTRLTSDVTQMQNFAGGMMRIFVKAPMIFLGSLFMTWRLDPRLAMVVTAVIPIVVFLMYLNVRIGYPLFRRMQTSLDTVNDRVREYLSGVRVVKSYGSEAAESRAFDGASGKLAYDSEAAMRTMSFFSPMIALVLNLTLAVILYLGGMFHSKGEVMPGQLMAMVNYMTQLLFSIHMIGNIFNVFVRAKASHERIDEVFSSTGGEKDGESELKGQVSSLSFDKVSFSYPEGSGICAIQDISFTVRSGETLGIIGSTGSGKTTVANLLLRLYDSEDGTISLSGMDIKSIRLSSLRRKIAAVPQRPVLFSGTVRDNMLWGKSDATDEEIRKALSLADAIGFVDSSSEGLDTRVGRGGMTLSGGQKQRISLARALIRRPDILILDDSFSKVDAVTESRIRESLKSEAEDMITVLIAQKITSVMNCDKILVLDKGRLCGLGTHKELLAESMEYREIYRSQIGEVEDGAR</sequence>
<dbReference type="Gene3D" id="3.40.50.300">
    <property type="entry name" value="P-loop containing nucleotide triphosphate hydrolases"/>
    <property type="match status" value="1"/>
</dbReference>
<dbReference type="CDD" id="cd18548">
    <property type="entry name" value="ABC_6TM_Tm287_like"/>
    <property type="match status" value="1"/>
</dbReference>
<proteinExistence type="predicted"/>
<reference evidence="10 11" key="1">
    <citation type="submission" date="2021-03" db="EMBL/GenBank/DDBJ databases">
        <title>Genomic Encyclopedia of Type Strains, Phase IV (KMG-IV): sequencing the most valuable type-strain genomes for metagenomic binning, comparative biology and taxonomic classification.</title>
        <authorList>
            <person name="Goeker M."/>
        </authorList>
    </citation>
    <scope>NUCLEOTIDE SEQUENCE [LARGE SCALE GENOMIC DNA]</scope>
    <source>
        <strain evidence="10 11">DSM 6139</strain>
    </source>
</reference>
<dbReference type="PROSITE" id="PS50893">
    <property type="entry name" value="ABC_TRANSPORTER_2"/>
    <property type="match status" value="1"/>
</dbReference>
<organism evidence="10 11">
    <name type="scientific">Youngiibacter multivorans</name>
    <dbReference type="NCBI Taxonomy" id="937251"/>
    <lineage>
        <taxon>Bacteria</taxon>
        <taxon>Bacillati</taxon>
        <taxon>Bacillota</taxon>
        <taxon>Clostridia</taxon>
        <taxon>Eubacteriales</taxon>
        <taxon>Clostridiaceae</taxon>
        <taxon>Youngiibacter</taxon>
    </lineage>
</organism>
<dbReference type="InterPro" id="IPR003593">
    <property type="entry name" value="AAA+_ATPase"/>
</dbReference>
<dbReference type="EMBL" id="JAGGKC010000001">
    <property type="protein sequence ID" value="MBP1917770.1"/>
    <property type="molecule type" value="Genomic_DNA"/>
</dbReference>
<dbReference type="PROSITE" id="PS50929">
    <property type="entry name" value="ABC_TM1F"/>
    <property type="match status" value="1"/>
</dbReference>
<name>A0ABS4FZP8_9CLOT</name>
<feature type="transmembrane region" description="Helical" evidence="7">
    <location>
        <begin position="155"/>
        <end position="174"/>
    </location>
</feature>
<keyword evidence="4 10" id="KW-0067">ATP-binding</keyword>
<dbReference type="InterPro" id="IPR003439">
    <property type="entry name" value="ABC_transporter-like_ATP-bd"/>
</dbReference>
<dbReference type="PANTHER" id="PTHR43394">
    <property type="entry name" value="ATP-DEPENDENT PERMEASE MDL1, MITOCHONDRIAL"/>
    <property type="match status" value="1"/>
</dbReference>
<feature type="transmembrane region" description="Helical" evidence="7">
    <location>
        <begin position="278"/>
        <end position="297"/>
    </location>
</feature>
<dbReference type="Pfam" id="PF00664">
    <property type="entry name" value="ABC_membrane"/>
    <property type="match status" value="1"/>
</dbReference>
<comment type="caution">
    <text evidence="10">The sequence shown here is derived from an EMBL/GenBank/DDBJ whole genome shotgun (WGS) entry which is preliminary data.</text>
</comment>
<evidence type="ECO:0000256" key="3">
    <source>
        <dbReference type="ARBA" id="ARBA00022741"/>
    </source>
</evidence>
<dbReference type="SUPFAM" id="SSF90123">
    <property type="entry name" value="ABC transporter transmembrane region"/>
    <property type="match status" value="1"/>
</dbReference>
<evidence type="ECO:0000313" key="10">
    <source>
        <dbReference type="EMBL" id="MBP1917770.1"/>
    </source>
</evidence>
<evidence type="ECO:0000256" key="4">
    <source>
        <dbReference type="ARBA" id="ARBA00022840"/>
    </source>
</evidence>
<evidence type="ECO:0000313" key="11">
    <source>
        <dbReference type="Proteomes" id="UP001519271"/>
    </source>
</evidence>
<evidence type="ECO:0000256" key="7">
    <source>
        <dbReference type="SAM" id="Phobius"/>
    </source>
</evidence>